<evidence type="ECO:0000256" key="2">
    <source>
        <dbReference type="SAM" id="Phobius"/>
    </source>
</evidence>
<dbReference type="EMBL" id="LT906468">
    <property type="protein sequence ID" value="SNV61934.1"/>
    <property type="molecule type" value="Genomic_DNA"/>
</dbReference>
<organism evidence="4 5">
    <name type="scientific">Sphingobacterium mizutaii</name>
    <dbReference type="NCBI Taxonomy" id="1010"/>
    <lineage>
        <taxon>Bacteria</taxon>
        <taxon>Pseudomonadati</taxon>
        <taxon>Bacteroidota</taxon>
        <taxon>Sphingobacteriia</taxon>
        <taxon>Sphingobacteriales</taxon>
        <taxon>Sphingobacteriaceae</taxon>
        <taxon>Sphingobacterium</taxon>
    </lineage>
</organism>
<accession>A0AAJ4XEQ9</accession>
<evidence type="ECO:0000313" key="5">
    <source>
        <dbReference type="Proteomes" id="UP000215355"/>
    </source>
</evidence>
<dbReference type="InterPro" id="IPR022393">
    <property type="entry name" value="Conjugative_transposon_TraJ"/>
</dbReference>
<reference evidence="4 5" key="1">
    <citation type="submission" date="2017-06" db="EMBL/GenBank/DDBJ databases">
        <authorList>
            <consortium name="Pathogen Informatics"/>
        </authorList>
    </citation>
    <scope>NUCLEOTIDE SEQUENCE [LARGE SCALE GENOMIC DNA]</scope>
    <source>
        <strain evidence="4 5">NCTC12149</strain>
    </source>
</reference>
<dbReference type="NCBIfam" id="TIGR03782">
    <property type="entry name" value="Bac_Flav_CT_J"/>
    <property type="match status" value="1"/>
</dbReference>
<dbReference type="KEGG" id="smiz:4412673_03753"/>
<evidence type="ECO:0000313" key="4">
    <source>
        <dbReference type="EMBL" id="SNV61934.1"/>
    </source>
</evidence>
<name>A0AAJ4XEQ9_9SPHI</name>
<evidence type="ECO:0000256" key="1">
    <source>
        <dbReference type="SAM" id="MobiDB-lite"/>
    </source>
</evidence>
<dbReference type="Proteomes" id="UP000215355">
    <property type="component" value="Chromosome 1"/>
</dbReference>
<feature type="transmembrane region" description="Helical" evidence="2">
    <location>
        <begin position="222"/>
        <end position="243"/>
    </location>
</feature>
<keyword evidence="2" id="KW-1133">Transmembrane helix</keyword>
<proteinExistence type="predicted"/>
<keyword evidence="2" id="KW-0812">Transmembrane</keyword>
<feature type="transmembrane region" description="Helical" evidence="2">
    <location>
        <begin position="300"/>
        <end position="323"/>
    </location>
</feature>
<evidence type="ECO:0000259" key="3">
    <source>
        <dbReference type="Pfam" id="PF07863"/>
    </source>
</evidence>
<feature type="transmembrane region" description="Helical" evidence="2">
    <location>
        <begin position="255"/>
        <end position="274"/>
    </location>
</feature>
<dbReference type="Pfam" id="PF07863">
    <property type="entry name" value="CtnDOT_TraJ"/>
    <property type="match status" value="1"/>
</dbReference>
<sequence length="399" mass="44551">MKKNIRYGLVCLPFLGPMQAIGQDHSENFTNFHLVLERLYEEMMPLCSSLIGVGQGLAGFAALWYISYRVWKHISAAEAIDFFPLFRPFVIGFCISIFPSLMGLVNSVLSPVVQVTSAMVGDSNQAISELLKQKREALERTELFQIYVGQDGEGDRSKWYRYTNQDADPEAEGFWEGLGNDYKFAMSKAAYNFRNSIKEWMSEVLTVLFQAAALCIDCLRTFQLVVLSVMGPIVFGLSVFDGFQHSLVIWLARYINIFLWLPVANIFGSLIGMVQQNMLRLDISQIEDGGYTLFSPTDSAYLIFLIIGIVGYFAVPSIANYIVNASENGAFVRNVTNIFLSTTTSIPTRMVQQASMAGDAMGDPPARNSSNMAQRSQSEPYFKDPPQTSFMGDKLKGNP</sequence>
<gene>
    <name evidence="4" type="ORF">SAMEA4412673_03753</name>
</gene>
<keyword evidence="2" id="KW-0472">Membrane</keyword>
<dbReference type="InterPro" id="IPR012424">
    <property type="entry name" value="Conjugative_transposon_TraJ_C"/>
</dbReference>
<feature type="compositionally biased region" description="Polar residues" evidence="1">
    <location>
        <begin position="367"/>
        <end position="379"/>
    </location>
</feature>
<feature type="domain" description="Conjugative transposon TraJ C-terminal" evidence="3">
    <location>
        <begin position="28"/>
        <end position="397"/>
    </location>
</feature>
<feature type="region of interest" description="Disordered" evidence="1">
    <location>
        <begin position="357"/>
        <end position="399"/>
    </location>
</feature>
<feature type="transmembrane region" description="Helical" evidence="2">
    <location>
        <begin position="89"/>
        <end position="109"/>
    </location>
</feature>
<feature type="transmembrane region" description="Helical" evidence="2">
    <location>
        <begin position="46"/>
        <end position="68"/>
    </location>
</feature>
<dbReference type="RefSeq" id="WP_093099364.1">
    <property type="nucleotide sequence ID" value="NZ_FNGK01000004.1"/>
</dbReference>
<protein>
    <submittedName>
        <fullName evidence="4">Bacteroides conjugative transposon TraJ protein</fullName>
    </submittedName>
</protein>
<dbReference type="AlphaFoldDB" id="A0AAJ4XEQ9"/>